<evidence type="ECO:0000259" key="1">
    <source>
        <dbReference type="Pfam" id="PF12728"/>
    </source>
</evidence>
<dbReference type="SUPFAM" id="SSF46955">
    <property type="entry name" value="Putative DNA-binding domain"/>
    <property type="match status" value="1"/>
</dbReference>
<name>A0A832EIH4_9BACT</name>
<dbReference type="InterPro" id="IPR010093">
    <property type="entry name" value="SinI_DNA-bd"/>
</dbReference>
<dbReference type="Pfam" id="PF12728">
    <property type="entry name" value="HTH_17"/>
    <property type="match status" value="1"/>
</dbReference>
<keyword evidence="2" id="KW-0238">DNA-binding</keyword>
<evidence type="ECO:0000313" key="2">
    <source>
        <dbReference type="EMBL" id="HFK95948.1"/>
    </source>
</evidence>
<dbReference type="EMBL" id="DSTK01000006">
    <property type="protein sequence ID" value="HFK95948.1"/>
    <property type="molecule type" value="Genomic_DNA"/>
</dbReference>
<proteinExistence type="predicted"/>
<accession>A0A832EIH4</accession>
<gene>
    <name evidence="2" type="ORF">ENS06_01325</name>
</gene>
<dbReference type="GO" id="GO:0003677">
    <property type="term" value="F:DNA binding"/>
    <property type="evidence" value="ECO:0007669"/>
    <property type="project" value="UniProtKB-KW"/>
</dbReference>
<organism evidence="2">
    <name type="scientific">Desulfacinum infernum</name>
    <dbReference type="NCBI Taxonomy" id="35837"/>
    <lineage>
        <taxon>Bacteria</taxon>
        <taxon>Pseudomonadati</taxon>
        <taxon>Thermodesulfobacteriota</taxon>
        <taxon>Syntrophobacteria</taxon>
        <taxon>Syntrophobacterales</taxon>
        <taxon>Syntrophobacteraceae</taxon>
        <taxon>Desulfacinum</taxon>
    </lineage>
</organism>
<comment type="caution">
    <text evidence="2">The sequence shown here is derived from an EMBL/GenBank/DDBJ whole genome shotgun (WGS) entry which is preliminary data.</text>
</comment>
<sequence length="96" mass="11301">MGERYMKISEVAKKLSISERTVWRLVHDPIHPLPTFKINRKLVRVRERDLDEWMDKHFRAHPQALDAIVDEVIDSLGLQAAQDRNKARRNHPPLLS</sequence>
<dbReference type="InterPro" id="IPR041657">
    <property type="entry name" value="HTH_17"/>
</dbReference>
<dbReference type="AlphaFoldDB" id="A0A832EIH4"/>
<feature type="domain" description="Helix-turn-helix" evidence="1">
    <location>
        <begin position="5"/>
        <end position="56"/>
    </location>
</feature>
<dbReference type="InterPro" id="IPR009061">
    <property type="entry name" value="DNA-bd_dom_put_sf"/>
</dbReference>
<reference evidence="2" key="1">
    <citation type="journal article" date="2020" name="mSystems">
        <title>Genome- and Community-Level Interaction Insights into Carbon Utilization and Element Cycling Functions of Hydrothermarchaeota in Hydrothermal Sediment.</title>
        <authorList>
            <person name="Zhou Z."/>
            <person name="Liu Y."/>
            <person name="Xu W."/>
            <person name="Pan J."/>
            <person name="Luo Z.H."/>
            <person name="Li M."/>
        </authorList>
    </citation>
    <scope>NUCLEOTIDE SEQUENCE [LARGE SCALE GENOMIC DNA]</scope>
    <source>
        <strain evidence="2">SpSt-456</strain>
    </source>
</reference>
<dbReference type="NCBIfam" id="TIGR01764">
    <property type="entry name" value="excise"/>
    <property type="match status" value="1"/>
</dbReference>
<protein>
    <submittedName>
        <fullName evidence="2">DNA-binding protein</fullName>
    </submittedName>
</protein>